<keyword evidence="1" id="KW-0812">Transmembrane</keyword>
<feature type="transmembrane region" description="Helical" evidence="1">
    <location>
        <begin position="111"/>
        <end position="132"/>
    </location>
</feature>
<evidence type="ECO:0000256" key="1">
    <source>
        <dbReference type="SAM" id="Phobius"/>
    </source>
</evidence>
<feature type="transmembrane region" description="Helical" evidence="1">
    <location>
        <begin position="155"/>
        <end position="179"/>
    </location>
</feature>
<dbReference type="Pfam" id="PF06724">
    <property type="entry name" value="DUF1206"/>
    <property type="match status" value="3"/>
</dbReference>
<gene>
    <name evidence="3" type="ORF">HNR42_002516</name>
</gene>
<feature type="domain" description="DUF1206" evidence="2">
    <location>
        <begin position="206"/>
        <end position="275"/>
    </location>
</feature>
<name>A0A841I3T9_9DEIO</name>
<dbReference type="Proteomes" id="UP000569951">
    <property type="component" value="Unassembled WGS sequence"/>
</dbReference>
<dbReference type="RefSeq" id="WP_183987834.1">
    <property type="nucleotide sequence ID" value="NZ_JACHHG010000009.1"/>
</dbReference>
<feature type="transmembrane region" description="Helical" evidence="1">
    <location>
        <begin position="249"/>
        <end position="270"/>
    </location>
</feature>
<protein>
    <recommendedName>
        <fullName evidence="2">DUF1206 domain-containing protein</fullName>
    </recommendedName>
</protein>
<sequence>MNPGHGIRHEARRAVHRTAPWVERLARMGYAAKGSIYIVIGLLALRSALGQGGRATDSRGAIQEIGTQPYGQLLLWALALGLVGYALWQAVRATLDPEHKGHSPTGLAKRIGYAVSAVVYVGLALTSLRLALGQGGGGGGQAEEDWTARLMSEPFGQVLVGAAGAAIIAFALFQFVLAYNAKFMDKLDLSGRQARRHDWVERLGRAGISARGVVLAVVGIFLVQAALYYEPERAGGLSEALRELAHQPFGPWLLGAVAAGLAAYGLFAWAQAAYRHLRVD</sequence>
<proteinExistence type="predicted"/>
<feature type="transmembrane region" description="Helical" evidence="1">
    <location>
        <begin position="34"/>
        <end position="53"/>
    </location>
</feature>
<evidence type="ECO:0000259" key="2">
    <source>
        <dbReference type="Pfam" id="PF06724"/>
    </source>
</evidence>
<accession>A0A841I3T9</accession>
<feature type="domain" description="DUF1206" evidence="2">
    <location>
        <begin position="111"/>
        <end position="179"/>
    </location>
</feature>
<reference evidence="3 4" key="1">
    <citation type="submission" date="2020-08" db="EMBL/GenBank/DDBJ databases">
        <title>Genomic Encyclopedia of Type Strains, Phase IV (KMG-IV): sequencing the most valuable type-strain genomes for metagenomic binning, comparative biology and taxonomic classification.</title>
        <authorList>
            <person name="Goeker M."/>
        </authorList>
    </citation>
    <scope>NUCLEOTIDE SEQUENCE [LARGE SCALE GENOMIC DNA]</scope>
    <source>
        <strain evidence="3 4">DSM 21458</strain>
    </source>
</reference>
<evidence type="ECO:0000313" key="3">
    <source>
        <dbReference type="EMBL" id="MBB6099080.1"/>
    </source>
</evidence>
<feature type="domain" description="DUF1206" evidence="2">
    <location>
        <begin position="29"/>
        <end position="94"/>
    </location>
</feature>
<keyword evidence="4" id="KW-1185">Reference proteome</keyword>
<keyword evidence="1" id="KW-0472">Membrane</keyword>
<organism evidence="3 4">
    <name type="scientific">Deinobacterium chartae</name>
    <dbReference type="NCBI Taxonomy" id="521158"/>
    <lineage>
        <taxon>Bacteria</taxon>
        <taxon>Thermotogati</taxon>
        <taxon>Deinococcota</taxon>
        <taxon>Deinococci</taxon>
        <taxon>Deinococcales</taxon>
        <taxon>Deinococcaceae</taxon>
        <taxon>Deinobacterium</taxon>
    </lineage>
</organism>
<feature type="transmembrane region" description="Helical" evidence="1">
    <location>
        <begin position="212"/>
        <end position="229"/>
    </location>
</feature>
<feature type="transmembrane region" description="Helical" evidence="1">
    <location>
        <begin position="73"/>
        <end position="91"/>
    </location>
</feature>
<keyword evidence="1" id="KW-1133">Transmembrane helix</keyword>
<dbReference type="AlphaFoldDB" id="A0A841I3T9"/>
<comment type="caution">
    <text evidence="3">The sequence shown here is derived from an EMBL/GenBank/DDBJ whole genome shotgun (WGS) entry which is preliminary data.</text>
</comment>
<dbReference type="InterPro" id="IPR009597">
    <property type="entry name" value="DUF1206"/>
</dbReference>
<evidence type="ECO:0000313" key="4">
    <source>
        <dbReference type="Proteomes" id="UP000569951"/>
    </source>
</evidence>
<dbReference type="EMBL" id="JACHHG010000009">
    <property type="protein sequence ID" value="MBB6099080.1"/>
    <property type="molecule type" value="Genomic_DNA"/>
</dbReference>